<reference evidence="1" key="2">
    <citation type="journal article" date="2022" name="New Phytol.">
        <title>Evolutionary transition to the ectomycorrhizal habit in the genomes of a hyperdiverse lineage of mushroom-forming fungi.</title>
        <authorList>
            <person name="Looney B."/>
            <person name="Miyauchi S."/>
            <person name="Morin E."/>
            <person name="Drula E."/>
            <person name="Courty P.E."/>
            <person name="Kohler A."/>
            <person name="Kuo A."/>
            <person name="LaButti K."/>
            <person name="Pangilinan J."/>
            <person name="Lipzen A."/>
            <person name="Riley R."/>
            <person name="Andreopoulos W."/>
            <person name="He G."/>
            <person name="Johnson J."/>
            <person name="Nolan M."/>
            <person name="Tritt A."/>
            <person name="Barry K.W."/>
            <person name="Grigoriev I.V."/>
            <person name="Nagy L.G."/>
            <person name="Hibbett D."/>
            <person name="Henrissat B."/>
            <person name="Matheny P.B."/>
            <person name="Labbe J."/>
            <person name="Martin F.M."/>
        </authorList>
    </citation>
    <scope>NUCLEOTIDE SEQUENCE</scope>
    <source>
        <strain evidence="1">HHB10654</strain>
    </source>
</reference>
<reference evidence="1" key="1">
    <citation type="submission" date="2021-03" db="EMBL/GenBank/DDBJ databases">
        <authorList>
            <consortium name="DOE Joint Genome Institute"/>
            <person name="Ahrendt S."/>
            <person name="Looney B.P."/>
            <person name="Miyauchi S."/>
            <person name="Morin E."/>
            <person name="Drula E."/>
            <person name="Courty P.E."/>
            <person name="Chicoki N."/>
            <person name="Fauchery L."/>
            <person name="Kohler A."/>
            <person name="Kuo A."/>
            <person name="Labutti K."/>
            <person name="Pangilinan J."/>
            <person name="Lipzen A."/>
            <person name="Riley R."/>
            <person name="Andreopoulos W."/>
            <person name="He G."/>
            <person name="Johnson J."/>
            <person name="Barry K.W."/>
            <person name="Grigoriev I.V."/>
            <person name="Nagy L."/>
            <person name="Hibbett D."/>
            <person name="Henrissat B."/>
            <person name="Matheny P.B."/>
            <person name="Labbe J."/>
            <person name="Martin F."/>
        </authorList>
    </citation>
    <scope>NUCLEOTIDE SEQUENCE</scope>
    <source>
        <strain evidence="1">HHB10654</strain>
    </source>
</reference>
<dbReference type="Proteomes" id="UP000814140">
    <property type="component" value="Unassembled WGS sequence"/>
</dbReference>
<evidence type="ECO:0000313" key="1">
    <source>
        <dbReference type="EMBL" id="KAI0066446.1"/>
    </source>
</evidence>
<accession>A0ACB8TDC2</accession>
<sequence length="636" mass="68941">MSSIWTSPALQDLIHSPFTPFNKTISSMPNIVAEYDIILAGGGTAAGVIAGRLAAAAPSLRILVLEAGPSTRKKPEHTHPGLFAYHFNPSLNTMRFHVSKASAAVGGRAIVVQCGQCVGGGSSVNFTMYTRASKSDYDDWETEFGNVGWGSEDLLPLLKKTETYQIQPNAPTHGYEGPLKVSYGGAYINVGKECLAAAQAFDTDRGVVHDDPDSNDLTSMNIYQRWPKWIDAEKGTRSDVPHHFLYPQESNTNLTIVTGVHVRRVIFNADNQASGVEFVWNPQLLPDADRDVHTVMASRLVVISAGTFGSPGILERSGIGHSEVLKKVGVEMLVDLPGVGKGYQDHNCVFAAYKTTEEAETHDFVVQGDTSAFSLASEQWATTGKGLLAHNAVEFGAKLRPTDAELELLGPAFREYWDSFYAGKLDKPVIFVVLSSLMMGDPSTFPPGKYFSMGGLNTHPLARGYVHVTEKDDVAAPIDFSAGYLESMADVTPIIWIYKHTREIARRMPLFRGEYAPSHPRFPPDSPASVLENATGPIPVESSRIVYSEDDDAIIERFVRDKVQTTWHSLGTCAMKPREDGGVVDSSLNVYGVKGLKIADMSICPGNVSANTYSTALVVAEKAVLIIADELGIIGA</sequence>
<keyword evidence="2" id="KW-1185">Reference proteome</keyword>
<organism evidence="1 2">
    <name type="scientific">Artomyces pyxidatus</name>
    <dbReference type="NCBI Taxonomy" id="48021"/>
    <lineage>
        <taxon>Eukaryota</taxon>
        <taxon>Fungi</taxon>
        <taxon>Dikarya</taxon>
        <taxon>Basidiomycota</taxon>
        <taxon>Agaricomycotina</taxon>
        <taxon>Agaricomycetes</taxon>
        <taxon>Russulales</taxon>
        <taxon>Auriscalpiaceae</taxon>
        <taxon>Artomyces</taxon>
    </lineage>
</organism>
<comment type="caution">
    <text evidence="1">The sequence shown here is derived from an EMBL/GenBank/DDBJ whole genome shotgun (WGS) entry which is preliminary data.</text>
</comment>
<evidence type="ECO:0000313" key="2">
    <source>
        <dbReference type="Proteomes" id="UP000814140"/>
    </source>
</evidence>
<protein>
    <submittedName>
        <fullName evidence="1">Alcohol oxidase-like protein</fullName>
    </submittedName>
</protein>
<gene>
    <name evidence="1" type="ORF">BV25DRAFT_1820393</name>
</gene>
<name>A0ACB8TDC2_9AGAM</name>
<proteinExistence type="predicted"/>
<dbReference type="EMBL" id="MU277192">
    <property type="protein sequence ID" value="KAI0066446.1"/>
    <property type="molecule type" value="Genomic_DNA"/>
</dbReference>